<evidence type="ECO:0008006" key="4">
    <source>
        <dbReference type="Google" id="ProtNLM"/>
    </source>
</evidence>
<evidence type="ECO:0000313" key="3">
    <source>
        <dbReference type="Proteomes" id="UP000215896"/>
    </source>
</evidence>
<name>A0A255G5L0_9ACTN</name>
<dbReference type="AlphaFoldDB" id="A0A255G5L0"/>
<evidence type="ECO:0000313" key="2">
    <source>
        <dbReference type="EMBL" id="OYO09493.1"/>
    </source>
</evidence>
<sequence>MATTRTRSGRVIYLLTAIAVVFSLGHHVDHVIRGNHVGWPLTDQVTVFTISLGIYPILLAAVLLYRAGRIGPGVWALLSGNGALFVAGVHFGPLAVESPRDILDPYPTLLGWFWFGWLIVFVGVLVVTCVVETRLWLRQRAGRARSVSTGATGR</sequence>
<feature type="transmembrane region" description="Helical" evidence="1">
    <location>
        <begin position="112"/>
        <end position="137"/>
    </location>
</feature>
<keyword evidence="1" id="KW-1133">Transmembrane helix</keyword>
<reference evidence="2 3" key="1">
    <citation type="submission" date="2017-07" db="EMBL/GenBank/DDBJ databases">
        <title>Draft whole genome sequences of clinical Proprionibacteriaceae strains.</title>
        <authorList>
            <person name="Bernier A.-M."/>
            <person name="Bernard K."/>
            <person name="Domingo M.-C."/>
        </authorList>
    </citation>
    <scope>NUCLEOTIDE SEQUENCE [LARGE SCALE GENOMIC DNA]</scope>
    <source>
        <strain evidence="2 3">NML 030167</strain>
    </source>
</reference>
<protein>
    <recommendedName>
        <fullName evidence="4">DUF3995 domain-containing protein</fullName>
    </recommendedName>
</protein>
<keyword evidence="1" id="KW-0472">Membrane</keyword>
<evidence type="ECO:0000256" key="1">
    <source>
        <dbReference type="SAM" id="Phobius"/>
    </source>
</evidence>
<keyword evidence="1" id="KW-0812">Transmembrane</keyword>
<feature type="transmembrane region" description="Helical" evidence="1">
    <location>
        <begin position="48"/>
        <end position="67"/>
    </location>
</feature>
<proteinExistence type="predicted"/>
<dbReference type="OrthoDB" id="7907411at2"/>
<comment type="caution">
    <text evidence="2">The sequence shown here is derived from an EMBL/GenBank/DDBJ whole genome shotgun (WGS) entry which is preliminary data.</text>
</comment>
<accession>A0A255G5L0</accession>
<dbReference type="EMBL" id="NMVO01000017">
    <property type="protein sequence ID" value="OYO09493.1"/>
    <property type="molecule type" value="Genomic_DNA"/>
</dbReference>
<feature type="transmembrane region" description="Helical" evidence="1">
    <location>
        <begin position="12"/>
        <end position="28"/>
    </location>
</feature>
<organism evidence="2 3">
    <name type="scientific">Enemella evansiae</name>
    <dbReference type="NCBI Taxonomy" id="2016499"/>
    <lineage>
        <taxon>Bacteria</taxon>
        <taxon>Bacillati</taxon>
        <taxon>Actinomycetota</taxon>
        <taxon>Actinomycetes</taxon>
        <taxon>Propionibacteriales</taxon>
        <taxon>Propionibacteriaceae</taxon>
        <taxon>Enemella</taxon>
    </lineage>
</organism>
<feature type="transmembrane region" description="Helical" evidence="1">
    <location>
        <begin position="74"/>
        <end position="92"/>
    </location>
</feature>
<dbReference type="Proteomes" id="UP000215896">
    <property type="component" value="Unassembled WGS sequence"/>
</dbReference>
<keyword evidence="3" id="KW-1185">Reference proteome</keyword>
<gene>
    <name evidence="2" type="ORF">CGZ94_17595</name>
</gene>